<gene>
    <name evidence="2" type="ORF">S100892_02116</name>
</gene>
<dbReference type="PROSITE" id="PS50943">
    <property type="entry name" value="HTH_CROC1"/>
    <property type="match status" value="1"/>
</dbReference>
<proteinExistence type="predicted"/>
<dbReference type="InterPro" id="IPR010982">
    <property type="entry name" value="Lambda_DNA-bd_dom_sf"/>
</dbReference>
<sequence>MSLYRRIKEVSSGKNMTIAELERLSGISNGQIRRWDTSSPKVENLAKVAKTLHVSVDFLLGKEESSTMDEPVDLDKALSEEGMAMFDGKPLSEEYKKLYWLCLGLIRIVVNSIMHNNLHDDLLARLIYIADKAGIKIENIEGNSADPDVAFCKSRIINLNNNFECNISVAFRLAHEISHIQFSQPTFLYTFSPFIKNKEERETNIRAIRMIAKLIYNDVPNERRNWANFMSEFNLPSWFEPLVKELIYD</sequence>
<reference evidence="2 3" key="1">
    <citation type="submission" date="2017-05" db="EMBL/GenBank/DDBJ databases">
        <title>Genome sequence of Pediococcus pentosaceus strain SRCM100892.</title>
        <authorList>
            <person name="Cho S.H."/>
        </authorList>
    </citation>
    <scope>NUCLEOTIDE SEQUENCE [LARGE SCALE GENOMIC DNA]</scope>
    <source>
        <strain evidence="2 3">SRCM100892</strain>
    </source>
</reference>
<evidence type="ECO:0000259" key="1">
    <source>
        <dbReference type="PROSITE" id="PS50943"/>
    </source>
</evidence>
<evidence type="ECO:0000313" key="3">
    <source>
        <dbReference type="Proteomes" id="UP000196118"/>
    </source>
</evidence>
<accession>A0A1Y0VR30</accession>
<dbReference type="SUPFAM" id="SSF47413">
    <property type="entry name" value="lambda repressor-like DNA-binding domains"/>
    <property type="match status" value="1"/>
</dbReference>
<feature type="domain" description="HTH cro/C1-type" evidence="1">
    <location>
        <begin position="14"/>
        <end position="59"/>
    </location>
</feature>
<dbReference type="Pfam" id="PF01381">
    <property type="entry name" value="HTH_3"/>
    <property type="match status" value="1"/>
</dbReference>
<dbReference type="SMART" id="SM00530">
    <property type="entry name" value="HTH_XRE"/>
    <property type="match status" value="1"/>
</dbReference>
<name>A0A1Y0VR30_PEDPE</name>
<evidence type="ECO:0000313" key="2">
    <source>
        <dbReference type="EMBL" id="ARW20651.1"/>
    </source>
</evidence>
<dbReference type="CDD" id="cd00093">
    <property type="entry name" value="HTH_XRE"/>
    <property type="match status" value="1"/>
</dbReference>
<dbReference type="EMBL" id="CP021474">
    <property type="protein sequence ID" value="ARW20651.1"/>
    <property type="molecule type" value="Genomic_DNA"/>
</dbReference>
<dbReference type="Gene3D" id="1.10.260.40">
    <property type="entry name" value="lambda repressor-like DNA-binding domains"/>
    <property type="match status" value="1"/>
</dbReference>
<dbReference type="Proteomes" id="UP000196118">
    <property type="component" value="Chromosome"/>
</dbReference>
<organism evidence="2 3">
    <name type="scientific">Pediococcus pentosaceus</name>
    <dbReference type="NCBI Taxonomy" id="1255"/>
    <lineage>
        <taxon>Bacteria</taxon>
        <taxon>Bacillati</taxon>
        <taxon>Bacillota</taxon>
        <taxon>Bacilli</taxon>
        <taxon>Lactobacillales</taxon>
        <taxon>Lactobacillaceae</taxon>
        <taxon>Pediococcus</taxon>
    </lineage>
</organism>
<dbReference type="InterPro" id="IPR001387">
    <property type="entry name" value="Cro/C1-type_HTH"/>
</dbReference>
<dbReference type="GO" id="GO:0003677">
    <property type="term" value="F:DNA binding"/>
    <property type="evidence" value="ECO:0007669"/>
    <property type="project" value="InterPro"/>
</dbReference>
<protein>
    <recommendedName>
        <fullName evidence="1">HTH cro/C1-type domain-containing protein</fullName>
    </recommendedName>
</protein>
<dbReference type="AlphaFoldDB" id="A0A1Y0VR30"/>